<protein>
    <recommendedName>
        <fullName evidence="3">DUF1618 domain-containing protein</fullName>
    </recommendedName>
</protein>
<dbReference type="EMBL" id="JASCZI010181338">
    <property type="protein sequence ID" value="MED6182131.1"/>
    <property type="molecule type" value="Genomic_DNA"/>
</dbReference>
<keyword evidence="2" id="KW-1185">Reference proteome</keyword>
<dbReference type="Proteomes" id="UP001341840">
    <property type="component" value="Unassembled WGS sequence"/>
</dbReference>
<name>A0ABU6W849_9FABA</name>
<organism evidence="1 2">
    <name type="scientific">Stylosanthes scabra</name>
    <dbReference type="NCBI Taxonomy" id="79078"/>
    <lineage>
        <taxon>Eukaryota</taxon>
        <taxon>Viridiplantae</taxon>
        <taxon>Streptophyta</taxon>
        <taxon>Embryophyta</taxon>
        <taxon>Tracheophyta</taxon>
        <taxon>Spermatophyta</taxon>
        <taxon>Magnoliopsida</taxon>
        <taxon>eudicotyledons</taxon>
        <taxon>Gunneridae</taxon>
        <taxon>Pentapetalae</taxon>
        <taxon>rosids</taxon>
        <taxon>fabids</taxon>
        <taxon>Fabales</taxon>
        <taxon>Fabaceae</taxon>
        <taxon>Papilionoideae</taxon>
        <taxon>50 kb inversion clade</taxon>
        <taxon>dalbergioids sensu lato</taxon>
        <taxon>Dalbergieae</taxon>
        <taxon>Pterocarpus clade</taxon>
        <taxon>Stylosanthes</taxon>
    </lineage>
</organism>
<accession>A0ABU6W849</accession>
<evidence type="ECO:0008006" key="3">
    <source>
        <dbReference type="Google" id="ProtNLM"/>
    </source>
</evidence>
<comment type="caution">
    <text evidence="1">The sequence shown here is derived from an EMBL/GenBank/DDBJ whole genome shotgun (WGS) entry which is preliminary data.</text>
</comment>
<proteinExistence type="predicted"/>
<sequence>MAAEKNCQYLLLLVDSRICGIDLTKLIKPKEEDEAVDWEKQPPPPFDLSIDLPLDYMHVLELDSKIVLIGGYHFFFKSDRPRSLAGATPSNKFYELDLDKEEVAESKSIQDSELTFNSMHHHLQKMGTDYYFIMMDDVKPMGCPANFSVLRSGTKDWEYLPDVPPDPFLYVDDIDTECSSRVYSSSFFDFYGILYIRMCLEDGEVFIFTYNTRNPLKDWTMSKDDNDFTRSFCVTVAAQPLFLTPAVCIPDFVDTGKYLALSCERIGGEDVIYAFLVDQLGVCIFQRLEDCFDKLPSSFIHEEKPRLVDFDGKGTVGVMLPGFIKVKENPALCVLVLQVFAKRVLDNPTQILGRSESSPTQFKFLDSKVLAMNMYSMKGIEIWCPVFVFPNSQCQDPGLGKRKWSKLI</sequence>
<reference evidence="1 2" key="1">
    <citation type="journal article" date="2023" name="Plants (Basel)">
        <title>Bridging the Gap: Combining Genomics and Transcriptomics Approaches to Understand Stylosanthes scabra, an Orphan Legume from the Brazilian Caatinga.</title>
        <authorList>
            <person name="Ferreira-Neto J.R.C."/>
            <person name="da Silva M.D."/>
            <person name="Binneck E."/>
            <person name="de Melo N.F."/>
            <person name="da Silva R.H."/>
            <person name="de Melo A.L.T.M."/>
            <person name="Pandolfi V."/>
            <person name="Bustamante F.O."/>
            <person name="Brasileiro-Vidal A.C."/>
            <person name="Benko-Iseppon A.M."/>
        </authorList>
    </citation>
    <scope>NUCLEOTIDE SEQUENCE [LARGE SCALE GENOMIC DNA]</scope>
    <source>
        <tissue evidence="1">Leaves</tissue>
    </source>
</reference>
<evidence type="ECO:0000313" key="1">
    <source>
        <dbReference type="EMBL" id="MED6182131.1"/>
    </source>
</evidence>
<gene>
    <name evidence="1" type="ORF">PIB30_025848</name>
</gene>
<evidence type="ECO:0000313" key="2">
    <source>
        <dbReference type="Proteomes" id="UP001341840"/>
    </source>
</evidence>